<gene>
    <name evidence="2" type="ORF">SAMN04490178_11158</name>
</gene>
<dbReference type="EMBL" id="FODY01000011">
    <property type="protein sequence ID" value="SEP14038.1"/>
    <property type="molecule type" value="Genomic_DNA"/>
</dbReference>
<sequence>MYISFMELGQTVLFMLAVIACGYLIAVLRRLLRVLGQVQDVVEANREPVGRTLSVLPDTLTSVQELAASVRATVEQTSSTMESWQGQVSSKVKDWHHNIESYAFYLNILMEVLRTVFPKKR</sequence>
<evidence type="ECO:0000313" key="2">
    <source>
        <dbReference type="EMBL" id="SEP14038.1"/>
    </source>
</evidence>
<dbReference type="OrthoDB" id="9834419at2"/>
<evidence type="ECO:0000313" key="3">
    <source>
        <dbReference type="Proteomes" id="UP000198847"/>
    </source>
</evidence>
<feature type="transmembrane region" description="Helical" evidence="1">
    <location>
        <begin position="12"/>
        <end position="32"/>
    </location>
</feature>
<keyword evidence="1" id="KW-0812">Transmembrane</keyword>
<evidence type="ECO:0000256" key="1">
    <source>
        <dbReference type="SAM" id="Phobius"/>
    </source>
</evidence>
<proteinExistence type="predicted"/>
<dbReference type="AlphaFoldDB" id="A0A1H8VGP6"/>
<keyword evidence="1" id="KW-1133">Transmembrane helix</keyword>
<keyword evidence="1" id="KW-0472">Membrane</keyword>
<accession>A0A1H8VGP6</accession>
<reference evidence="2 3" key="1">
    <citation type="submission" date="2016-10" db="EMBL/GenBank/DDBJ databases">
        <authorList>
            <person name="de Groot N.N."/>
        </authorList>
    </citation>
    <scope>NUCLEOTIDE SEQUENCE [LARGE SCALE GENOMIC DNA]</scope>
    <source>
        <strain evidence="2 3">DSM 13305</strain>
    </source>
</reference>
<dbReference type="STRING" id="112903.SAMN04490178_11158"/>
<organism evidence="2 3">
    <name type="scientific">Propionispora vibrioides</name>
    <dbReference type="NCBI Taxonomy" id="112903"/>
    <lineage>
        <taxon>Bacteria</taxon>
        <taxon>Bacillati</taxon>
        <taxon>Bacillota</taxon>
        <taxon>Negativicutes</taxon>
        <taxon>Selenomonadales</taxon>
        <taxon>Sporomusaceae</taxon>
        <taxon>Propionispora</taxon>
    </lineage>
</organism>
<name>A0A1H8VGP6_9FIRM</name>
<keyword evidence="3" id="KW-1185">Reference proteome</keyword>
<dbReference type="Proteomes" id="UP000198847">
    <property type="component" value="Unassembled WGS sequence"/>
</dbReference>
<protein>
    <recommendedName>
        <fullName evidence="4">DUF948 domain-containing protein</fullName>
    </recommendedName>
</protein>
<evidence type="ECO:0008006" key="4">
    <source>
        <dbReference type="Google" id="ProtNLM"/>
    </source>
</evidence>
<dbReference type="RefSeq" id="WP_091746826.1">
    <property type="nucleotide sequence ID" value="NZ_FODY01000011.1"/>
</dbReference>